<evidence type="ECO:0000313" key="3">
    <source>
        <dbReference type="EMBL" id="TFY98487.1"/>
    </source>
</evidence>
<dbReference type="CDD" id="cd00397">
    <property type="entry name" value="DNA_BRE_C"/>
    <property type="match status" value="1"/>
</dbReference>
<proteinExistence type="predicted"/>
<evidence type="ECO:0000313" key="4">
    <source>
        <dbReference type="Proteomes" id="UP000297564"/>
    </source>
</evidence>
<keyword evidence="1" id="KW-0233">DNA recombination</keyword>
<reference evidence="3 4" key="1">
    <citation type="submission" date="2019-03" db="EMBL/GenBank/DDBJ databases">
        <title>Ramlibacter rhizophilus CCTCC AB2015357, whole genome shotgun sequence.</title>
        <authorList>
            <person name="Zhang X."/>
            <person name="Feng G."/>
            <person name="Zhu H."/>
        </authorList>
    </citation>
    <scope>NUCLEOTIDE SEQUENCE [LARGE SCALE GENOMIC DNA]</scope>
    <source>
        <strain evidence="3 4">CCTCC AB2015357</strain>
    </source>
</reference>
<gene>
    <name evidence="3" type="ORF">EZ242_13155</name>
</gene>
<dbReference type="SUPFAM" id="SSF56349">
    <property type="entry name" value="DNA breaking-rejoining enzymes"/>
    <property type="match status" value="1"/>
</dbReference>
<dbReference type="GO" id="GO:0006310">
    <property type="term" value="P:DNA recombination"/>
    <property type="evidence" value="ECO:0007669"/>
    <property type="project" value="UniProtKB-KW"/>
</dbReference>
<feature type="domain" description="Tyr recombinase" evidence="2">
    <location>
        <begin position="1"/>
        <end position="83"/>
    </location>
</feature>
<dbReference type="InterPro" id="IPR002104">
    <property type="entry name" value="Integrase_catalytic"/>
</dbReference>
<sequence>MFPSKRRHNNNYSWLRNALERAGISGDAGKITLHTARHTFASRMLQNGMSLVEVQGLLGHKNIQSTMVYSHVETGAVAEKAARVLDGMQQAHGKGSSAPKLSVVR</sequence>
<dbReference type="Pfam" id="PF00589">
    <property type="entry name" value="Phage_integrase"/>
    <property type="match status" value="1"/>
</dbReference>
<dbReference type="InterPro" id="IPR011010">
    <property type="entry name" value="DNA_brk_join_enz"/>
</dbReference>
<dbReference type="AlphaFoldDB" id="A0A4Z0BJP3"/>
<dbReference type="InterPro" id="IPR013762">
    <property type="entry name" value="Integrase-like_cat_sf"/>
</dbReference>
<dbReference type="RefSeq" id="WP_135285638.1">
    <property type="nucleotide sequence ID" value="NZ_SMLL01000005.1"/>
</dbReference>
<dbReference type="EMBL" id="SMLL01000005">
    <property type="protein sequence ID" value="TFY98487.1"/>
    <property type="molecule type" value="Genomic_DNA"/>
</dbReference>
<evidence type="ECO:0000256" key="1">
    <source>
        <dbReference type="ARBA" id="ARBA00023172"/>
    </source>
</evidence>
<organism evidence="3 4">
    <name type="scientific">Ramlibacter rhizophilus</name>
    <dbReference type="NCBI Taxonomy" id="1781167"/>
    <lineage>
        <taxon>Bacteria</taxon>
        <taxon>Pseudomonadati</taxon>
        <taxon>Pseudomonadota</taxon>
        <taxon>Betaproteobacteria</taxon>
        <taxon>Burkholderiales</taxon>
        <taxon>Comamonadaceae</taxon>
        <taxon>Ramlibacter</taxon>
    </lineage>
</organism>
<dbReference type="GO" id="GO:0003677">
    <property type="term" value="F:DNA binding"/>
    <property type="evidence" value="ECO:0007669"/>
    <property type="project" value="InterPro"/>
</dbReference>
<dbReference type="OrthoDB" id="8912821at2"/>
<dbReference type="PROSITE" id="PS51898">
    <property type="entry name" value="TYR_RECOMBINASE"/>
    <property type="match status" value="1"/>
</dbReference>
<name>A0A4Z0BJP3_9BURK</name>
<accession>A0A4Z0BJP3</accession>
<comment type="caution">
    <text evidence="3">The sequence shown here is derived from an EMBL/GenBank/DDBJ whole genome shotgun (WGS) entry which is preliminary data.</text>
</comment>
<keyword evidence="4" id="KW-1185">Reference proteome</keyword>
<dbReference type="GO" id="GO:0015074">
    <property type="term" value="P:DNA integration"/>
    <property type="evidence" value="ECO:0007669"/>
    <property type="project" value="InterPro"/>
</dbReference>
<dbReference type="Gene3D" id="1.10.443.10">
    <property type="entry name" value="Intergrase catalytic core"/>
    <property type="match status" value="1"/>
</dbReference>
<evidence type="ECO:0000259" key="2">
    <source>
        <dbReference type="PROSITE" id="PS51898"/>
    </source>
</evidence>
<protein>
    <submittedName>
        <fullName evidence="3">Site-specific integrase</fullName>
    </submittedName>
</protein>
<dbReference type="Proteomes" id="UP000297564">
    <property type="component" value="Unassembled WGS sequence"/>
</dbReference>